<name>A0A8C9EYS2_PAVCR</name>
<accession>A0A8C9EYS2</accession>
<protein>
    <submittedName>
        <fullName evidence="3">DENN domain containing 1B</fullName>
    </submittedName>
</protein>
<sequence>MLSGLHPFVMPSLSFWGKSPPTLVAILLTSYLFKQRNLTEYFVAVDVNNMLQLYASMLHERRIIITSSKLSTLTACVHASAALLYPMYWQHIYIPVLPPHLLDYCCAPMPYLIGVHLSLIEVSFLCVSALKNKLKKQSTATGDGVAKAFLRAQASLFGSYRDALRYKPVRQLFYSINLQEHSGSGRQWYLKCYKQFKLFDRFSMSCMCTFIDGRLSKLNAGRGFSDVFEEEITAGGFCGGGALINTAMTKATPAVKTAYKFVRYLFQINYILPNTFSFIHFLSEHWVLELIRYLPDRSYVRSDTFKESPCCCLNHSTYLNII</sequence>
<dbReference type="InterPro" id="IPR040032">
    <property type="entry name" value="DENND1A/B/C"/>
</dbReference>
<dbReference type="Ensembl" id="ENSPSTT00000008350.1">
    <property type="protein sequence ID" value="ENSPSTP00000007969.1"/>
    <property type="gene ID" value="ENSPSTG00000005614.1"/>
</dbReference>
<dbReference type="AlphaFoldDB" id="A0A8C9EYS2"/>
<dbReference type="PANTHER" id="PTHR13196:SF24">
    <property type="entry name" value="DENN DOMAIN-CONTAINING PROTEIN 1B"/>
    <property type="match status" value="1"/>
</dbReference>
<evidence type="ECO:0000313" key="3">
    <source>
        <dbReference type="Ensembl" id="ENSPSTP00000007969.1"/>
    </source>
</evidence>
<evidence type="ECO:0000256" key="1">
    <source>
        <dbReference type="ARBA" id="ARBA00022658"/>
    </source>
</evidence>
<dbReference type="InterPro" id="IPR001194">
    <property type="entry name" value="cDENN_dom"/>
</dbReference>
<dbReference type="Gene3D" id="3.40.50.11500">
    <property type="match status" value="1"/>
</dbReference>
<reference evidence="3" key="1">
    <citation type="submission" date="2025-08" db="UniProtKB">
        <authorList>
            <consortium name="Ensembl"/>
        </authorList>
    </citation>
    <scope>IDENTIFICATION</scope>
</reference>
<dbReference type="Proteomes" id="UP000694428">
    <property type="component" value="Unplaced"/>
</dbReference>
<dbReference type="GO" id="GO:0005829">
    <property type="term" value="C:cytosol"/>
    <property type="evidence" value="ECO:0007669"/>
    <property type="project" value="TreeGrafter"/>
</dbReference>
<dbReference type="GO" id="GO:0016607">
    <property type="term" value="C:nuclear speck"/>
    <property type="evidence" value="ECO:0007669"/>
    <property type="project" value="TreeGrafter"/>
</dbReference>
<reference evidence="3" key="2">
    <citation type="submission" date="2025-09" db="UniProtKB">
        <authorList>
            <consortium name="Ensembl"/>
        </authorList>
    </citation>
    <scope>IDENTIFICATION</scope>
</reference>
<dbReference type="PANTHER" id="PTHR13196">
    <property type="entry name" value="DENN DOMAIN-CONTAINING"/>
    <property type="match status" value="1"/>
</dbReference>
<dbReference type="GO" id="GO:0032456">
    <property type="term" value="P:endocytic recycling"/>
    <property type="evidence" value="ECO:0007669"/>
    <property type="project" value="TreeGrafter"/>
</dbReference>
<dbReference type="InterPro" id="IPR037516">
    <property type="entry name" value="Tripartite_DENN"/>
</dbReference>
<feature type="domain" description="UDENN" evidence="2">
    <location>
        <begin position="1"/>
        <end position="213"/>
    </location>
</feature>
<dbReference type="Pfam" id="PF02141">
    <property type="entry name" value="DENN"/>
    <property type="match status" value="1"/>
</dbReference>
<proteinExistence type="predicted"/>
<keyword evidence="1" id="KW-0344">Guanine-nucleotide releasing factor</keyword>
<dbReference type="SMART" id="SM00799">
    <property type="entry name" value="DENN"/>
    <property type="match status" value="1"/>
</dbReference>
<dbReference type="PROSITE" id="PS50211">
    <property type="entry name" value="DENN"/>
    <property type="match status" value="1"/>
</dbReference>
<dbReference type="InterPro" id="IPR043153">
    <property type="entry name" value="DENN_C"/>
</dbReference>
<keyword evidence="4" id="KW-1185">Reference proteome</keyword>
<evidence type="ECO:0000259" key="2">
    <source>
        <dbReference type="PROSITE" id="PS50211"/>
    </source>
</evidence>
<dbReference type="GO" id="GO:0006897">
    <property type="term" value="P:endocytosis"/>
    <property type="evidence" value="ECO:0007669"/>
    <property type="project" value="TreeGrafter"/>
</dbReference>
<dbReference type="GO" id="GO:0005085">
    <property type="term" value="F:guanyl-nucleotide exchange factor activity"/>
    <property type="evidence" value="ECO:0007669"/>
    <property type="project" value="UniProtKB-KW"/>
</dbReference>
<organism evidence="3 4">
    <name type="scientific">Pavo cristatus</name>
    <name type="common">Indian peafowl</name>
    <name type="synonym">Blue peafowl</name>
    <dbReference type="NCBI Taxonomy" id="9049"/>
    <lineage>
        <taxon>Eukaryota</taxon>
        <taxon>Metazoa</taxon>
        <taxon>Chordata</taxon>
        <taxon>Craniata</taxon>
        <taxon>Vertebrata</taxon>
        <taxon>Euteleostomi</taxon>
        <taxon>Archelosauria</taxon>
        <taxon>Archosauria</taxon>
        <taxon>Dinosauria</taxon>
        <taxon>Saurischia</taxon>
        <taxon>Theropoda</taxon>
        <taxon>Coelurosauria</taxon>
        <taxon>Aves</taxon>
        <taxon>Neognathae</taxon>
        <taxon>Galloanserae</taxon>
        <taxon>Galliformes</taxon>
        <taxon>Phasianidae</taxon>
        <taxon>Phasianinae</taxon>
        <taxon>Pavo</taxon>
    </lineage>
</organism>
<evidence type="ECO:0000313" key="4">
    <source>
        <dbReference type="Proteomes" id="UP000694428"/>
    </source>
</evidence>
<dbReference type="GO" id="GO:1901981">
    <property type="term" value="F:phosphatidylinositol phosphate binding"/>
    <property type="evidence" value="ECO:0007669"/>
    <property type="project" value="TreeGrafter"/>
</dbReference>